<proteinExistence type="predicted"/>
<dbReference type="InterPro" id="IPR036689">
    <property type="entry name" value="ESAT-6-like_sf"/>
</dbReference>
<organism evidence="3 4">
    <name type="scientific">Paractinoplanes atraurantiacus</name>
    <dbReference type="NCBI Taxonomy" id="1036182"/>
    <lineage>
        <taxon>Bacteria</taxon>
        <taxon>Bacillati</taxon>
        <taxon>Actinomycetota</taxon>
        <taxon>Actinomycetes</taxon>
        <taxon>Micromonosporales</taxon>
        <taxon>Micromonosporaceae</taxon>
        <taxon>Paractinoplanes</taxon>
    </lineage>
</organism>
<dbReference type="Gene3D" id="1.20.1170.10">
    <property type="match status" value="1"/>
</dbReference>
<feature type="coiled-coil region" evidence="1">
    <location>
        <begin position="190"/>
        <end position="224"/>
    </location>
</feature>
<dbReference type="EMBL" id="OBDY01000031">
    <property type="protein sequence ID" value="SNY67503.1"/>
    <property type="molecule type" value="Genomic_DNA"/>
</dbReference>
<keyword evidence="2" id="KW-1133">Transmembrane helix</keyword>
<keyword evidence="4" id="KW-1185">Reference proteome</keyword>
<dbReference type="RefSeq" id="WP_097327761.1">
    <property type="nucleotide sequence ID" value="NZ_OBDY01000031.1"/>
</dbReference>
<dbReference type="AlphaFoldDB" id="A0A285K5E8"/>
<protein>
    <recommendedName>
        <fullName evidence="5">WXG100 family type VII secretion target</fullName>
    </recommendedName>
</protein>
<sequence>MSQEAANKLEVWFAGMPGIVQSTLHQPFTWMNESLKAVSGDPQALIAAAPHYLRIAAAVSELADEQRRDRDTMAPSWRGDAYGAMSATVDLIDYQMRQLDEALSKVPELLESAADACVESANMIIDLVTSLVMFAISMLVTNLALAIVTVGVSAAAAVAGVLAKAAQTAARISSVVAKLSRLLTKVADILRKLQTILQKIVEQLKRLQQALTDMKKAAKAAKGMDKVRLRAEFMGKNGLVSNAIKVGTAGVVAPPTTGSAAKDAGISYVDGLIATDDAIDVTRPS</sequence>
<dbReference type="OrthoDB" id="3724889at2"/>
<evidence type="ECO:0000256" key="2">
    <source>
        <dbReference type="SAM" id="Phobius"/>
    </source>
</evidence>
<name>A0A285K5E8_9ACTN</name>
<dbReference type="Proteomes" id="UP000219612">
    <property type="component" value="Unassembled WGS sequence"/>
</dbReference>
<evidence type="ECO:0008006" key="5">
    <source>
        <dbReference type="Google" id="ProtNLM"/>
    </source>
</evidence>
<accession>A0A285K5E8</accession>
<reference evidence="3 4" key="1">
    <citation type="submission" date="2017-09" db="EMBL/GenBank/DDBJ databases">
        <authorList>
            <person name="Ehlers B."/>
            <person name="Leendertz F.H."/>
        </authorList>
    </citation>
    <scope>NUCLEOTIDE SEQUENCE [LARGE SCALE GENOMIC DNA]</scope>
    <source>
        <strain evidence="3 4">CGMCC 4.6857</strain>
    </source>
</reference>
<gene>
    <name evidence="3" type="ORF">SAMN05421748_131129</name>
</gene>
<keyword evidence="2" id="KW-0472">Membrane</keyword>
<evidence type="ECO:0000313" key="4">
    <source>
        <dbReference type="Proteomes" id="UP000219612"/>
    </source>
</evidence>
<dbReference type="SUPFAM" id="SSF140453">
    <property type="entry name" value="EsxAB dimer-like"/>
    <property type="match status" value="1"/>
</dbReference>
<keyword evidence="1" id="KW-0175">Coiled coil</keyword>
<evidence type="ECO:0000313" key="3">
    <source>
        <dbReference type="EMBL" id="SNY67503.1"/>
    </source>
</evidence>
<evidence type="ECO:0000256" key="1">
    <source>
        <dbReference type="SAM" id="Coils"/>
    </source>
</evidence>
<keyword evidence="2" id="KW-0812">Transmembrane</keyword>
<feature type="transmembrane region" description="Helical" evidence="2">
    <location>
        <begin position="131"/>
        <end position="163"/>
    </location>
</feature>